<evidence type="ECO:0000313" key="2">
    <source>
        <dbReference type="Proteomes" id="UP000593565"/>
    </source>
</evidence>
<dbReference type="EMBL" id="JAAGNN010000011">
    <property type="protein sequence ID" value="KAF4083211.1"/>
    <property type="molecule type" value="Genomic_DNA"/>
</dbReference>
<protein>
    <submittedName>
        <fullName evidence="1">Uncharacterized protein</fullName>
    </submittedName>
</protein>
<dbReference type="Proteomes" id="UP000593565">
    <property type="component" value="Unassembled WGS sequence"/>
</dbReference>
<gene>
    <name evidence="1" type="ORF">AMELA_G00137480</name>
</gene>
<name>A0A7J6AMR7_AMEME</name>
<accession>A0A7J6AMR7</accession>
<keyword evidence="2" id="KW-1185">Reference proteome</keyword>
<proteinExistence type="predicted"/>
<reference evidence="1 2" key="1">
    <citation type="submission" date="2020-02" db="EMBL/GenBank/DDBJ databases">
        <title>A chromosome-scale genome assembly of the black bullhead catfish (Ameiurus melas).</title>
        <authorList>
            <person name="Wen M."/>
            <person name="Zham M."/>
            <person name="Cabau C."/>
            <person name="Klopp C."/>
            <person name="Donnadieu C."/>
            <person name="Roques C."/>
            <person name="Bouchez O."/>
            <person name="Lampietro C."/>
            <person name="Jouanno E."/>
            <person name="Herpin A."/>
            <person name="Louis A."/>
            <person name="Berthelot C."/>
            <person name="Parey E."/>
            <person name="Roest-Crollius H."/>
            <person name="Braasch I."/>
            <person name="Postlethwait J."/>
            <person name="Robinson-Rechavi M."/>
            <person name="Echchiki A."/>
            <person name="Begum T."/>
            <person name="Montfort J."/>
            <person name="Schartl M."/>
            <person name="Bobe J."/>
            <person name="Guiguen Y."/>
        </authorList>
    </citation>
    <scope>NUCLEOTIDE SEQUENCE [LARGE SCALE GENOMIC DNA]</scope>
    <source>
        <strain evidence="1">M_S1</strain>
        <tissue evidence="1">Blood</tissue>
    </source>
</reference>
<comment type="caution">
    <text evidence="1">The sequence shown here is derived from an EMBL/GenBank/DDBJ whole genome shotgun (WGS) entry which is preliminary data.</text>
</comment>
<sequence>MRYHKAREPNVETNSHHFGPNRRFGCSWIREEKKGKETGERGAELRECAREKRRC</sequence>
<evidence type="ECO:0000313" key="1">
    <source>
        <dbReference type="EMBL" id="KAF4083211.1"/>
    </source>
</evidence>
<organism evidence="1 2">
    <name type="scientific">Ameiurus melas</name>
    <name type="common">Black bullhead</name>
    <name type="synonym">Silurus melas</name>
    <dbReference type="NCBI Taxonomy" id="219545"/>
    <lineage>
        <taxon>Eukaryota</taxon>
        <taxon>Metazoa</taxon>
        <taxon>Chordata</taxon>
        <taxon>Craniata</taxon>
        <taxon>Vertebrata</taxon>
        <taxon>Euteleostomi</taxon>
        <taxon>Actinopterygii</taxon>
        <taxon>Neopterygii</taxon>
        <taxon>Teleostei</taxon>
        <taxon>Ostariophysi</taxon>
        <taxon>Siluriformes</taxon>
        <taxon>Ictaluridae</taxon>
        <taxon>Ameiurus</taxon>
    </lineage>
</organism>
<dbReference type="AlphaFoldDB" id="A0A7J6AMR7"/>